<feature type="region of interest" description="Disordered" evidence="1">
    <location>
        <begin position="49"/>
        <end position="104"/>
    </location>
</feature>
<proteinExistence type="predicted"/>
<organism evidence="2 3">
    <name type="scientific">Rhizoctonia solani</name>
    <dbReference type="NCBI Taxonomy" id="456999"/>
    <lineage>
        <taxon>Eukaryota</taxon>
        <taxon>Fungi</taxon>
        <taxon>Dikarya</taxon>
        <taxon>Basidiomycota</taxon>
        <taxon>Agaricomycotina</taxon>
        <taxon>Agaricomycetes</taxon>
        <taxon>Cantharellales</taxon>
        <taxon>Ceratobasidiaceae</taxon>
        <taxon>Rhizoctonia</taxon>
    </lineage>
</organism>
<evidence type="ECO:0000313" key="3">
    <source>
        <dbReference type="Proteomes" id="UP000663850"/>
    </source>
</evidence>
<protein>
    <submittedName>
        <fullName evidence="2">Uncharacterized protein</fullName>
    </submittedName>
</protein>
<evidence type="ECO:0000313" key="2">
    <source>
        <dbReference type="EMBL" id="CAE6446803.1"/>
    </source>
</evidence>
<reference evidence="2" key="1">
    <citation type="submission" date="2021-01" db="EMBL/GenBank/DDBJ databases">
        <authorList>
            <person name="Kaushik A."/>
        </authorList>
    </citation>
    <scope>NUCLEOTIDE SEQUENCE</scope>
    <source>
        <strain evidence="2">Type strain: AG8-Rh-89/</strain>
    </source>
</reference>
<evidence type="ECO:0000256" key="1">
    <source>
        <dbReference type="SAM" id="MobiDB-lite"/>
    </source>
</evidence>
<sequence length="598" mass="66109">MRSIWDNGPPLRITRVRPTHHGSSVPDLVTHKATEYFNPSAILNDASRSGGNSFAASPDWSDFPTCVPTPEQSIHRRSQGSVPHEHARTPPNEHVTAPPLGQIPSLHTGDVFPIGRMLLPIEGAPLPPIDGPITPARSKSSDLVLSLADEPKTLLWAPQSPGLLARGLLDRPAYANDDAEPEDPENLQVELLNGLVLDRQVESNMVSFLVHSLTSWMSRFLFEPLRVIPLFRASIVRGHSYGHEAHQRMVLIANSVLNVSESTDYDLIPFTVLYSQLIKGVVDARARGSLTREAAVEAMQSCHEVVSIMCKVCSLASILNMMNLCAPVFRRACPESGAELVNLPRILTSFDVHLKLYATMDVLLSAITSRPMYFRYDLEFPSPMVEEFLNADDGPGLRWLIGVPDRLIVTLARMNTYLEDYGNHVDSERVHALENEITACSTAFSSSHGADPALKIGRVLVQESWRLVASIYLYMASCIIIGPGTPNDPMGVGAVRRRLVRLTSRHCSEKIYALVSWCQTSQEPGYVSGRSDDDRVATTSPADQSIILARLWGISECTRPETLGNDMIRMLTDIWARTTYRPTVWSDVRKACLCVTGM</sequence>
<dbReference type="EMBL" id="CAJMWZ010002002">
    <property type="protein sequence ID" value="CAE6446803.1"/>
    <property type="molecule type" value="Genomic_DNA"/>
</dbReference>
<accession>A0A8H3B380</accession>
<name>A0A8H3B380_9AGAM</name>
<dbReference type="Proteomes" id="UP000663850">
    <property type="component" value="Unassembled WGS sequence"/>
</dbReference>
<dbReference type="AlphaFoldDB" id="A0A8H3B380"/>
<comment type="caution">
    <text evidence="2">The sequence shown here is derived from an EMBL/GenBank/DDBJ whole genome shotgun (WGS) entry which is preliminary data.</text>
</comment>
<gene>
    <name evidence="2" type="ORF">RDB_LOCUS36615</name>
</gene>
<feature type="region of interest" description="Disordered" evidence="1">
    <location>
        <begin position="1"/>
        <end position="26"/>
    </location>
</feature>